<organism evidence="1 2">
    <name type="scientific">Pyrus ussuriensis x Pyrus communis</name>
    <dbReference type="NCBI Taxonomy" id="2448454"/>
    <lineage>
        <taxon>Eukaryota</taxon>
        <taxon>Viridiplantae</taxon>
        <taxon>Streptophyta</taxon>
        <taxon>Embryophyta</taxon>
        <taxon>Tracheophyta</taxon>
        <taxon>Spermatophyta</taxon>
        <taxon>Magnoliopsida</taxon>
        <taxon>eudicotyledons</taxon>
        <taxon>Gunneridae</taxon>
        <taxon>Pentapetalae</taxon>
        <taxon>rosids</taxon>
        <taxon>fabids</taxon>
        <taxon>Rosales</taxon>
        <taxon>Rosaceae</taxon>
        <taxon>Amygdaloideae</taxon>
        <taxon>Maleae</taxon>
        <taxon>Pyrus</taxon>
    </lineage>
</organism>
<name>A0A5N5GG60_9ROSA</name>
<accession>A0A5N5GG60</accession>
<dbReference type="EMBL" id="SMOL01000444">
    <property type="protein sequence ID" value="KAB2614308.1"/>
    <property type="molecule type" value="Genomic_DNA"/>
</dbReference>
<reference evidence="1 2" key="1">
    <citation type="submission" date="2019-09" db="EMBL/GenBank/DDBJ databases">
        <authorList>
            <person name="Ou C."/>
        </authorList>
    </citation>
    <scope>NUCLEOTIDE SEQUENCE [LARGE SCALE GENOMIC DNA]</scope>
    <source>
        <strain evidence="1">S2</strain>
        <tissue evidence="1">Leaf</tissue>
    </source>
</reference>
<dbReference type="SUPFAM" id="SSF48371">
    <property type="entry name" value="ARM repeat"/>
    <property type="match status" value="1"/>
</dbReference>
<dbReference type="InterPro" id="IPR016024">
    <property type="entry name" value="ARM-type_fold"/>
</dbReference>
<proteinExistence type="predicted"/>
<evidence type="ECO:0000313" key="1">
    <source>
        <dbReference type="EMBL" id="KAB2614308.1"/>
    </source>
</evidence>
<sequence length="99" mass="10982">MRLGELALRTHSSAKSKPCQGFLQRENFSTEIIKSISPEDLQPTIKICVDGLQSSSLVMKQSAMAKLRLLVKNRVDNRALIDKFGAFPALIPLLRCSNP</sequence>
<reference evidence="1 2" key="2">
    <citation type="submission" date="2019-11" db="EMBL/GenBank/DDBJ databases">
        <title>A de novo genome assembly of a pear dwarfing rootstock.</title>
        <authorList>
            <person name="Wang F."/>
            <person name="Wang J."/>
            <person name="Li S."/>
            <person name="Zhang Y."/>
            <person name="Fang M."/>
            <person name="Ma L."/>
            <person name="Zhao Y."/>
            <person name="Jiang S."/>
        </authorList>
    </citation>
    <scope>NUCLEOTIDE SEQUENCE [LARGE SCALE GENOMIC DNA]</scope>
    <source>
        <strain evidence="1">S2</strain>
        <tissue evidence="1">Leaf</tissue>
    </source>
</reference>
<protein>
    <submittedName>
        <fullName evidence="1">U-box domain-containing protein 4-like</fullName>
    </submittedName>
</protein>
<gene>
    <name evidence="1" type="ORF">D8674_038543</name>
</gene>
<evidence type="ECO:0000313" key="2">
    <source>
        <dbReference type="Proteomes" id="UP000327157"/>
    </source>
</evidence>
<keyword evidence="2" id="KW-1185">Reference proteome</keyword>
<dbReference type="Proteomes" id="UP000327157">
    <property type="component" value="Unassembled WGS sequence"/>
</dbReference>
<dbReference type="OrthoDB" id="1741847at2759"/>
<dbReference type="AlphaFoldDB" id="A0A5N5GG60"/>
<comment type="caution">
    <text evidence="1">The sequence shown here is derived from an EMBL/GenBank/DDBJ whole genome shotgun (WGS) entry which is preliminary data.</text>
</comment>